<proteinExistence type="predicted"/>
<dbReference type="GO" id="GO:0003676">
    <property type="term" value="F:nucleic acid binding"/>
    <property type="evidence" value="ECO:0007669"/>
    <property type="project" value="InterPro"/>
</dbReference>
<dbReference type="VEuPathDB" id="FungiDB:AeMF1_005594"/>
<organism evidence="1 2">
    <name type="scientific">Aphanomyces euteiches</name>
    <dbReference type="NCBI Taxonomy" id="100861"/>
    <lineage>
        <taxon>Eukaryota</taxon>
        <taxon>Sar</taxon>
        <taxon>Stramenopiles</taxon>
        <taxon>Oomycota</taxon>
        <taxon>Saprolegniomycetes</taxon>
        <taxon>Saprolegniales</taxon>
        <taxon>Verrucalvaceae</taxon>
        <taxon>Aphanomyces</taxon>
    </lineage>
</organism>
<evidence type="ECO:0008006" key="3">
    <source>
        <dbReference type="Google" id="ProtNLM"/>
    </source>
</evidence>
<protein>
    <recommendedName>
        <fullName evidence="3">Tc1-like transposase DDE domain-containing protein</fullName>
    </recommendedName>
</protein>
<comment type="caution">
    <text evidence="1">The sequence shown here is derived from an EMBL/GenBank/DDBJ whole genome shotgun (WGS) entry which is preliminary data.</text>
</comment>
<dbReference type="AlphaFoldDB" id="A0A6G0WL62"/>
<dbReference type="Proteomes" id="UP000481153">
    <property type="component" value="Unassembled WGS sequence"/>
</dbReference>
<keyword evidence="2" id="KW-1185">Reference proteome</keyword>
<accession>A0A6G0WL62</accession>
<reference evidence="1 2" key="1">
    <citation type="submission" date="2019-07" db="EMBL/GenBank/DDBJ databases">
        <title>Genomics analysis of Aphanomyces spp. identifies a new class of oomycete effector associated with host adaptation.</title>
        <authorList>
            <person name="Gaulin E."/>
        </authorList>
    </citation>
    <scope>NUCLEOTIDE SEQUENCE [LARGE SCALE GENOMIC DNA]</scope>
    <source>
        <strain evidence="1 2">ATCC 201684</strain>
    </source>
</reference>
<dbReference type="InterPro" id="IPR036397">
    <property type="entry name" value="RNaseH_sf"/>
</dbReference>
<evidence type="ECO:0000313" key="1">
    <source>
        <dbReference type="EMBL" id="KAF0728003.1"/>
    </source>
</evidence>
<sequence>MMFLTAVARPRYDYTLRKLWNGKIGMWPFVSVVPAQRKSKNRERGTPVTTPITVTKKVYRQYLLEHVIPTIKKVWPGRRSQAIYIQQDNARPHDEVDGPAVLMAGSSEGWTIQLASQPAMSPDFNVLDLGFFNSIQALQHREVVTGIDDLVAAVHRAFDDLDWRVLDKTLSTLQGVMGESLKMGGDNVFKLPHLQKDKKARLGPVPPVVCDPDVVKVIEAMNPGRTSNVG</sequence>
<name>A0A6G0WL62_9STRA</name>
<dbReference type="PANTHER" id="PTHR47169">
    <property type="entry name" value="OS01G0541250 PROTEIN"/>
    <property type="match status" value="1"/>
</dbReference>
<dbReference type="EMBL" id="VJMJ01000184">
    <property type="protein sequence ID" value="KAF0728003.1"/>
    <property type="molecule type" value="Genomic_DNA"/>
</dbReference>
<gene>
    <name evidence="1" type="ORF">Ae201684_014109</name>
</gene>
<dbReference type="Gene3D" id="3.30.420.10">
    <property type="entry name" value="Ribonuclease H-like superfamily/Ribonuclease H"/>
    <property type="match status" value="1"/>
</dbReference>
<evidence type="ECO:0000313" key="2">
    <source>
        <dbReference type="Proteomes" id="UP000481153"/>
    </source>
</evidence>
<dbReference type="PANTHER" id="PTHR47169:SF2">
    <property type="entry name" value="OS01G0541250 PROTEIN"/>
    <property type="match status" value="1"/>
</dbReference>